<feature type="compositionally biased region" description="Low complexity" evidence="1">
    <location>
        <begin position="18"/>
        <end position="33"/>
    </location>
</feature>
<dbReference type="EMBL" id="HBER01018666">
    <property type="protein sequence ID" value="CAD8534164.1"/>
    <property type="molecule type" value="Transcribed_RNA"/>
</dbReference>
<dbReference type="AlphaFoldDB" id="A0A7S0IXD4"/>
<feature type="region of interest" description="Disordered" evidence="1">
    <location>
        <begin position="1"/>
        <end position="33"/>
    </location>
</feature>
<proteinExistence type="predicted"/>
<name>A0A7S0IXD4_9EUKA</name>
<organism evidence="2">
    <name type="scientific">Calcidiscus leptoporus</name>
    <dbReference type="NCBI Taxonomy" id="127549"/>
    <lineage>
        <taxon>Eukaryota</taxon>
        <taxon>Haptista</taxon>
        <taxon>Haptophyta</taxon>
        <taxon>Prymnesiophyceae</taxon>
        <taxon>Coccolithales</taxon>
        <taxon>Calcidiscaceae</taxon>
        <taxon>Calcidiscus</taxon>
    </lineage>
</organism>
<protein>
    <submittedName>
        <fullName evidence="2">Uncharacterized protein</fullName>
    </submittedName>
</protein>
<sequence>MVFAPFGAATARPRRVTASLSPMSPRRARSSPSVQSALGLSLHLLPPSFPSLHAFPKRPSPSRLTLSPEQLITAAAHPAHSHLCHANTPANQHATCSRALVLRTRNRLRRFCPGL</sequence>
<evidence type="ECO:0000256" key="1">
    <source>
        <dbReference type="SAM" id="MobiDB-lite"/>
    </source>
</evidence>
<evidence type="ECO:0000313" key="2">
    <source>
        <dbReference type="EMBL" id="CAD8534164.1"/>
    </source>
</evidence>
<gene>
    <name evidence="2" type="ORF">CLEP1334_LOCUS9419</name>
</gene>
<reference evidence="2" key="1">
    <citation type="submission" date="2021-01" db="EMBL/GenBank/DDBJ databases">
        <authorList>
            <person name="Corre E."/>
            <person name="Pelletier E."/>
            <person name="Niang G."/>
            <person name="Scheremetjew M."/>
            <person name="Finn R."/>
            <person name="Kale V."/>
            <person name="Holt S."/>
            <person name="Cochrane G."/>
            <person name="Meng A."/>
            <person name="Brown T."/>
            <person name="Cohen L."/>
        </authorList>
    </citation>
    <scope>NUCLEOTIDE SEQUENCE</scope>
    <source>
        <strain evidence="2">RCC1130</strain>
    </source>
</reference>
<accession>A0A7S0IXD4</accession>